<keyword evidence="3 4" id="KW-0408">Iron</keyword>
<feature type="domain" description="Cytochrome c" evidence="6">
    <location>
        <begin position="94"/>
        <end position="178"/>
    </location>
</feature>
<dbReference type="Pfam" id="PF13442">
    <property type="entry name" value="Cytochrome_CBB3"/>
    <property type="match status" value="1"/>
</dbReference>
<dbReference type="Gene3D" id="1.10.760.10">
    <property type="entry name" value="Cytochrome c-like domain"/>
    <property type="match status" value="2"/>
</dbReference>
<dbReference type="Proteomes" id="UP000885759">
    <property type="component" value="Unassembled WGS sequence"/>
</dbReference>
<evidence type="ECO:0000256" key="3">
    <source>
        <dbReference type="ARBA" id="ARBA00023004"/>
    </source>
</evidence>
<evidence type="ECO:0000256" key="2">
    <source>
        <dbReference type="ARBA" id="ARBA00022723"/>
    </source>
</evidence>
<protein>
    <submittedName>
        <fullName evidence="7">C-type cytochrome</fullName>
    </submittedName>
</protein>
<keyword evidence="5" id="KW-0732">Signal</keyword>
<dbReference type="GO" id="GO:0020037">
    <property type="term" value="F:heme binding"/>
    <property type="evidence" value="ECO:0007669"/>
    <property type="project" value="InterPro"/>
</dbReference>
<accession>A0A7C4V4U9</accession>
<dbReference type="InterPro" id="IPR036909">
    <property type="entry name" value="Cyt_c-like_dom_sf"/>
</dbReference>
<dbReference type="GO" id="GO:0046872">
    <property type="term" value="F:metal ion binding"/>
    <property type="evidence" value="ECO:0007669"/>
    <property type="project" value="UniProtKB-KW"/>
</dbReference>
<dbReference type="SUPFAM" id="SSF46626">
    <property type="entry name" value="Cytochrome c"/>
    <property type="match status" value="2"/>
</dbReference>
<dbReference type="InterPro" id="IPR009056">
    <property type="entry name" value="Cyt_c-like_dom"/>
</dbReference>
<sequence>MFRRLAPVLLAGLALAASPLPPGPGSEILYKRCSSCHTLTTTLSARGASAQEWAAIVRKMEGYGMRLTEGERQTLLDYLARHFGPEPQSAPEASAPLDGEALYRRHCATCHEQPDIAPPLLGRPAWREHPDYIAQVVFFGLSGTLRWEDRSYATPMEPLPFLDDAQVAAVVEYLAEQPFTAEAAARERAKGLTPSLVRLLRPLP</sequence>
<comment type="caution">
    <text evidence="7">The sequence shown here is derived from an EMBL/GenBank/DDBJ whole genome shotgun (WGS) entry which is preliminary data.</text>
</comment>
<name>A0A7C4V4U9_9DEIN</name>
<proteinExistence type="predicted"/>
<keyword evidence="1 4" id="KW-0349">Heme</keyword>
<dbReference type="AlphaFoldDB" id="A0A7C4V4U9"/>
<dbReference type="GO" id="GO:0009055">
    <property type="term" value="F:electron transfer activity"/>
    <property type="evidence" value="ECO:0007669"/>
    <property type="project" value="InterPro"/>
</dbReference>
<reference evidence="7" key="1">
    <citation type="journal article" date="2020" name="mSystems">
        <title>Genome- and Community-Level Interaction Insights into Carbon Utilization and Element Cycling Functions of Hydrothermarchaeota in Hydrothermal Sediment.</title>
        <authorList>
            <person name="Zhou Z."/>
            <person name="Liu Y."/>
            <person name="Xu W."/>
            <person name="Pan J."/>
            <person name="Luo Z.H."/>
            <person name="Li M."/>
        </authorList>
    </citation>
    <scope>NUCLEOTIDE SEQUENCE [LARGE SCALE GENOMIC DNA]</scope>
    <source>
        <strain evidence="7">HyVt-570</strain>
    </source>
</reference>
<dbReference type="EMBL" id="DRPZ01000064">
    <property type="protein sequence ID" value="HGY08848.1"/>
    <property type="molecule type" value="Genomic_DNA"/>
</dbReference>
<feature type="signal peptide" evidence="5">
    <location>
        <begin position="1"/>
        <end position="16"/>
    </location>
</feature>
<evidence type="ECO:0000256" key="1">
    <source>
        <dbReference type="ARBA" id="ARBA00022617"/>
    </source>
</evidence>
<gene>
    <name evidence="7" type="ORF">ENK37_02180</name>
</gene>
<dbReference type="PROSITE" id="PS51007">
    <property type="entry name" value="CYTC"/>
    <property type="match status" value="1"/>
</dbReference>
<feature type="chain" id="PRO_5027738691" evidence="5">
    <location>
        <begin position="17"/>
        <end position="204"/>
    </location>
</feature>
<evidence type="ECO:0000256" key="5">
    <source>
        <dbReference type="SAM" id="SignalP"/>
    </source>
</evidence>
<evidence type="ECO:0000313" key="7">
    <source>
        <dbReference type="EMBL" id="HGY08848.1"/>
    </source>
</evidence>
<organism evidence="7">
    <name type="scientific">Oceanithermus profundus</name>
    <dbReference type="NCBI Taxonomy" id="187137"/>
    <lineage>
        <taxon>Bacteria</taxon>
        <taxon>Thermotogati</taxon>
        <taxon>Deinococcota</taxon>
        <taxon>Deinococci</taxon>
        <taxon>Thermales</taxon>
        <taxon>Thermaceae</taxon>
        <taxon>Oceanithermus</taxon>
    </lineage>
</organism>
<keyword evidence="2 4" id="KW-0479">Metal-binding</keyword>
<evidence type="ECO:0000259" key="6">
    <source>
        <dbReference type="PROSITE" id="PS51007"/>
    </source>
</evidence>
<evidence type="ECO:0000256" key="4">
    <source>
        <dbReference type="PROSITE-ProRule" id="PRU00433"/>
    </source>
</evidence>